<dbReference type="RefSeq" id="WP_243013564.1">
    <property type="nucleotide sequence ID" value="NZ_JALGAR010000011.1"/>
</dbReference>
<dbReference type="InterPro" id="IPR036163">
    <property type="entry name" value="HMA_dom_sf"/>
</dbReference>
<sequence>MSQSTETTIMQVRGVGWASSKAVADAVLSRRPGVLGVDTNVVAQTATITFDPRQTSVDDLARWVRECGYHCDGKSVPDHICDPLAASSASPDQIVGRANPAVTAPGHPSPTRDITQPPSDAHTVRAATPTRTKQDAMGHGGGHGSMTMSSMIRDMRNRFL</sequence>
<evidence type="ECO:0000259" key="2">
    <source>
        <dbReference type="PROSITE" id="PS50846"/>
    </source>
</evidence>
<dbReference type="CDD" id="cd00371">
    <property type="entry name" value="HMA"/>
    <property type="match status" value="1"/>
</dbReference>
<dbReference type="AlphaFoldDB" id="A0AA41UHC9"/>
<dbReference type="PROSITE" id="PS50846">
    <property type="entry name" value="HMA_2"/>
    <property type="match status" value="1"/>
</dbReference>
<dbReference type="Proteomes" id="UP001165341">
    <property type="component" value="Unassembled WGS sequence"/>
</dbReference>
<evidence type="ECO:0000313" key="4">
    <source>
        <dbReference type="Proteomes" id="UP001165341"/>
    </source>
</evidence>
<keyword evidence="4" id="KW-1185">Reference proteome</keyword>
<evidence type="ECO:0000256" key="1">
    <source>
        <dbReference type="SAM" id="MobiDB-lite"/>
    </source>
</evidence>
<dbReference type="GO" id="GO:0046872">
    <property type="term" value="F:metal ion binding"/>
    <property type="evidence" value="ECO:0007669"/>
    <property type="project" value="InterPro"/>
</dbReference>
<feature type="non-terminal residue" evidence="3">
    <location>
        <position position="160"/>
    </location>
</feature>
<evidence type="ECO:0000313" key="3">
    <source>
        <dbReference type="EMBL" id="MCI4660157.1"/>
    </source>
</evidence>
<feature type="region of interest" description="Disordered" evidence="1">
    <location>
        <begin position="99"/>
        <end position="148"/>
    </location>
</feature>
<comment type="caution">
    <text evidence="3">The sequence shown here is derived from an EMBL/GenBank/DDBJ whole genome shotgun (WGS) entry which is preliminary data.</text>
</comment>
<dbReference type="InterPro" id="IPR006121">
    <property type="entry name" value="HMA_dom"/>
</dbReference>
<organism evidence="3 4">
    <name type="scientific">Cryobacterium zhongshanensis</name>
    <dbReference type="NCBI Taxonomy" id="2928153"/>
    <lineage>
        <taxon>Bacteria</taxon>
        <taxon>Bacillati</taxon>
        <taxon>Actinomycetota</taxon>
        <taxon>Actinomycetes</taxon>
        <taxon>Micrococcales</taxon>
        <taxon>Microbacteriaceae</taxon>
        <taxon>Cryobacterium</taxon>
    </lineage>
</organism>
<dbReference type="SUPFAM" id="SSF55008">
    <property type="entry name" value="HMA, heavy metal-associated domain"/>
    <property type="match status" value="1"/>
</dbReference>
<dbReference type="Pfam" id="PF00403">
    <property type="entry name" value="HMA"/>
    <property type="match status" value="1"/>
</dbReference>
<name>A0AA41UHC9_9MICO</name>
<feature type="domain" description="HMA" evidence="2">
    <location>
        <begin position="6"/>
        <end position="72"/>
    </location>
</feature>
<dbReference type="Gene3D" id="3.30.70.100">
    <property type="match status" value="1"/>
</dbReference>
<proteinExistence type="predicted"/>
<accession>A0AA41UHC9</accession>
<protein>
    <submittedName>
        <fullName evidence="3">Heavy-metal-associated domain-containing protein</fullName>
    </submittedName>
</protein>
<gene>
    <name evidence="3" type="ORF">MQH31_20300</name>
</gene>
<reference evidence="3" key="1">
    <citation type="submission" date="2022-03" db="EMBL/GenBank/DDBJ databases">
        <title>Cryobacterium sp. nov. strain ZS14-85, isolated from Antarctic soil.</title>
        <authorList>
            <person name="Li J."/>
            <person name="Niu G."/>
        </authorList>
    </citation>
    <scope>NUCLEOTIDE SEQUENCE</scope>
    <source>
        <strain evidence="3">ZS14-85</strain>
    </source>
</reference>
<dbReference type="EMBL" id="JALGAR010000011">
    <property type="protein sequence ID" value="MCI4660157.1"/>
    <property type="molecule type" value="Genomic_DNA"/>
</dbReference>